<gene>
    <name evidence="1" type="ORF">PR002_g10258</name>
    <name evidence="2" type="ORF">PR003_g10548</name>
</gene>
<comment type="caution">
    <text evidence="1">The sequence shown here is derived from an EMBL/GenBank/DDBJ whole genome shotgun (WGS) entry which is preliminary data.</text>
</comment>
<evidence type="ECO:0000313" key="3">
    <source>
        <dbReference type="Proteomes" id="UP000434957"/>
    </source>
</evidence>
<protein>
    <submittedName>
        <fullName evidence="1">Uncharacterized protein</fullName>
    </submittedName>
</protein>
<reference evidence="1 4" key="1">
    <citation type="submission" date="2018-09" db="EMBL/GenBank/DDBJ databases">
        <title>Genomic investigation of the strawberry pathogen Phytophthora fragariae indicates pathogenicity is determined by transcriptional variation in three key races.</title>
        <authorList>
            <person name="Adams T.M."/>
            <person name="Armitage A.D."/>
            <person name="Sobczyk M.K."/>
            <person name="Bates H.J."/>
            <person name="Dunwell J.M."/>
            <person name="Nellist C.F."/>
            <person name="Harrison R.J."/>
        </authorList>
    </citation>
    <scope>NUCLEOTIDE SEQUENCE [LARGE SCALE GENOMIC DNA]</scope>
    <source>
        <strain evidence="1 4">SCRP324</strain>
        <strain evidence="2 3">SCRP333</strain>
    </source>
</reference>
<dbReference type="Proteomes" id="UP000434957">
    <property type="component" value="Unassembled WGS sequence"/>
</dbReference>
<dbReference type="EMBL" id="QXFT01000579">
    <property type="protein sequence ID" value="KAE9340338.1"/>
    <property type="molecule type" value="Genomic_DNA"/>
</dbReference>
<dbReference type="OrthoDB" id="10278700at2759"/>
<name>A0A6A3MBP8_9STRA</name>
<keyword evidence="3" id="KW-1185">Reference proteome</keyword>
<evidence type="ECO:0000313" key="2">
    <source>
        <dbReference type="EMBL" id="KAE9340338.1"/>
    </source>
</evidence>
<evidence type="ECO:0000313" key="1">
    <source>
        <dbReference type="EMBL" id="KAE9028986.1"/>
    </source>
</evidence>
<dbReference type="AlphaFoldDB" id="A0A6A3MBP8"/>
<dbReference type="EMBL" id="QXFU01000574">
    <property type="protein sequence ID" value="KAE9028986.1"/>
    <property type="molecule type" value="Genomic_DNA"/>
</dbReference>
<sequence>MRTMRTRSSCWTTSLHPLTSLAEAGETSLSPCTSLSCARWSVALQRSRRQR</sequence>
<evidence type="ECO:0000313" key="4">
    <source>
        <dbReference type="Proteomes" id="UP000435112"/>
    </source>
</evidence>
<organism evidence="1 4">
    <name type="scientific">Phytophthora rubi</name>
    <dbReference type="NCBI Taxonomy" id="129364"/>
    <lineage>
        <taxon>Eukaryota</taxon>
        <taxon>Sar</taxon>
        <taxon>Stramenopiles</taxon>
        <taxon>Oomycota</taxon>
        <taxon>Peronosporomycetes</taxon>
        <taxon>Peronosporales</taxon>
        <taxon>Peronosporaceae</taxon>
        <taxon>Phytophthora</taxon>
    </lineage>
</organism>
<proteinExistence type="predicted"/>
<dbReference type="Proteomes" id="UP000435112">
    <property type="component" value="Unassembled WGS sequence"/>
</dbReference>
<accession>A0A6A3MBP8</accession>